<dbReference type="PANTHER" id="PTHR13847">
    <property type="entry name" value="SARCOSINE DEHYDROGENASE-RELATED"/>
    <property type="match status" value="1"/>
</dbReference>
<dbReference type="InterPro" id="IPR006076">
    <property type="entry name" value="FAD-dep_OxRdtase"/>
</dbReference>
<dbReference type="EMBL" id="JAEKJA010000011">
    <property type="protein sequence ID" value="MBJ3776792.1"/>
    <property type="molecule type" value="Genomic_DNA"/>
</dbReference>
<evidence type="ECO:0000313" key="4">
    <source>
        <dbReference type="Proteomes" id="UP000609531"/>
    </source>
</evidence>
<accession>A0A934IMW8</accession>
<dbReference type="GO" id="GO:0016491">
    <property type="term" value="F:oxidoreductase activity"/>
    <property type="evidence" value="ECO:0007669"/>
    <property type="project" value="UniProtKB-KW"/>
</dbReference>
<dbReference type="RefSeq" id="WP_198882698.1">
    <property type="nucleotide sequence ID" value="NZ_JAEKJA010000011.1"/>
</dbReference>
<evidence type="ECO:0000313" key="3">
    <source>
        <dbReference type="EMBL" id="MBJ3776792.1"/>
    </source>
</evidence>
<comment type="caution">
    <text evidence="3">The sequence shown here is derived from an EMBL/GenBank/DDBJ whole genome shotgun (WGS) entry which is preliminary data.</text>
</comment>
<dbReference type="Gene3D" id="3.30.9.10">
    <property type="entry name" value="D-Amino Acid Oxidase, subunit A, domain 2"/>
    <property type="match status" value="1"/>
</dbReference>
<dbReference type="Pfam" id="PF01266">
    <property type="entry name" value="DAO"/>
    <property type="match status" value="1"/>
</dbReference>
<evidence type="ECO:0000259" key="2">
    <source>
        <dbReference type="Pfam" id="PF01266"/>
    </source>
</evidence>
<dbReference type="AlphaFoldDB" id="A0A934IMW8"/>
<feature type="domain" description="FAD dependent oxidoreductase" evidence="2">
    <location>
        <begin position="8"/>
        <end position="360"/>
    </location>
</feature>
<reference evidence="3" key="1">
    <citation type="submission" date="2020-12" db="EMBL/GenBank/DDBJ databases">
        <title>Bacterial taxonomy.</title>
        <authorList>
            <person name="Pan X."/>
        </authorList>
    </citation>
    <scope>NUCLEOTIDE SEQUENCE</scope>
    <source>
        <strain evidence="3">B2012</strain>
    </source>
</reference>
<keyword evidence="1" id="KW-0560">Oxidoreductase</keyword>
<dbReference type="SUPFAM" id="SSF51905">
    <property type="entry name" value="FAD/NAD(P)-binding domain"/>
    <property type="match status" value="1"/>
</dbReference>
<gene>
    <name evidence="3" type="ORF">JCR33_13885</name>
</gene>
<dbReference type="Proteomes" id="UP000609531">
    <property type="component" value="Unassembled WGS sequence"/>
</dbReference>
<dbReference type="InterPro" id="IPR036188">
    <property type="entry name" value="FAD/NAD-bd_sf"/>
</dbReference>
<proteinExistence type="predicted"/>
<keyword evidence="4" id="KW-1185">Reference proteome</keyword>
<protein>
    <submittedName>
        <fullName evidence="3">FAD-binding oxidoreductase</fullName>
    </submittedName>
</protein>
<sequence>MKERAKADVVVVGAGIFGLAIAWELQRKGRQVVVLDKGSIGTEASARNGGGVRAEGRLLPEIPLAQMAIDIWKGLEGELGRRTGYRQTGHMYVAENDGDLERLEKMRASELTVGLETEIIGPNQLYELAPGLKPGYPGAKFCATDGSAEPAVAMVALAAAAEEAGVRLAANQPIRRIHTEAHKITAAETDETIFETGVIVNCAGPWAPLVAQLVDVYLPIYPARTNMSYTEPVGHLSDCFVQAASQNMAIRQLEGGNVLLAQGAPQPKDISQFTFSKSFFGTPLSDTPRPAKAGEMFPALANAKIVGRWAGIRENTPDQMPIIDISGEAVGGPEGFFTAAGFSGHGFCLGPAVGRLMAEWIVDGAPSLDLSAFRHDRFMRADSPWAETHLLAQQTG</sequence>
<evidence type="ECO:0000256" key="1">
    <source>
        <dbReference type="ARBA" id="ARBA00023002"/>
    </source>
</evidence>
<dbReference type="PANTHER" id="PTHR13847:SF287">
    <property type="entry name" value="FAD-DEPENDENT OXIDOREDUCTASE DOMAIN-CONTAINING PROTEIN 1"/>
    <property type="match status" value="1"/>
</dbReference>
<dbReference type="GO" id="GO:0005737">
    <property type="term" value="C:cytoplasm"/>
    <property type="evidence" value="ECO:0007669"/>
    <property type="project" value="TreeGrafter"/>
</dbReference>
<organism evidence="3 4">
    <name type="scientific">Acuticoccus mangrovi</name>
    <dbReference type="NCBI Taxonomy" id="2796142"/>
    <lineage>
        <taxon>Bacteria</taxon>
        <taxon>Pseudomonadati</taxon>
        <taxon>Pseudomonadota</taxon>
        <taxon>Alphaproteobacteria</taxon>
        <taxon>Hyphomicrobiales</taxon>
        <taxon>Amorphaceae</taxon>
        <taxon>Acuticoccus</taxon>
    </lineage>
</organism>
<dbReference type="Gene3D" id="3.50.50.60">
    <property type="entry name" value="FAD/NAD(P)-binding domain"/>
    <property type="match status" value="1"/>
</dbReference>
<name>A0A934IMW8_9HYPH</name>